<dbReference type="Proteomes" id="UP000183413">
    <property type="component" value="Unassembled WGS sequence"/>
</dbReference>
<dbReference type="Gene3D" id="3.50.50.60">
    <property type="entry name" value="FAD/NAD(P)-binding domain"/>
    <property type="match status" value="1"/>
</dbReference>
<dbReference type="SUPFAM" id="SSF51905">
    <property type="entry name" value="FAD/NAD(P)-binding domain"/>
    <property type="match status" value="1"/>
</dbReference>
<name>A0A1I5WSZ7_9ACTN</name>
<dbReference type="InterPro" id="IPR002938">
    <property type="entry name" value="FAD-bd"/>
</dbReference>
<dbReference type="eggNOG" id="COG0654">
    <property type="taxonomic scope" value="Bacteria"/>
</dbReference>
<keyword evidence="2" id="KW-0520">NAD</keyword>
<dbReference type="InParanoid" id="A0A1I5WSZ7"/>
<dbReference type="STRING" id="1993.SAMN04489713_124115"/>
<feature type="domain" description="FAD-binding" evidence="3">
    <location>
        <begin position="136"/>
        <end position="323"/>
    </location>
</feature>
<gene>
    <name evidence="4" type="ORF">SAMN04489713_124115</name>
</gene>
<evidence type="ECO:0000313" key="4">
    <source>
        <dbReference type="EMBL" id="SFQ22688.1"/>
    </source>
</evidence>
<proteinExistence type="predicted"/>
<dbReference type="PANTHER" id="PTHR43476">
    <property type="entry name" value="3-(3-HYDROXY-PHENYL)PROPIONATE/3-HYDROXYCINNAMIC ACID HYDROXYLASE"/>
    <property type="match status" value="1"/>
</dbReference>
<dbReference type="GO" id="GO:0016491">
    <property type="term" value="F:oxidoreductase activity"/>
    <property type="evidence" value="ECO:0007669"/>
    <property type="project" value="UniProtKB-KW"/>
</dbReference>
<dbReference type="InterPro" id="IPR036188">
    <property type="entry name" value="FAD/NAD-bd_sf"/>
</dbReference>
<evidence type="ECO:0000256" key="2">
    <source>
        <dbReference type="ARBA" id="ARBA00023027"/>
    </source>
</evidence>
<dbReference type="PRINTS" id="PR00420">
    <property type="entry name" value="RNGMNOXGNASE"/>
</dbReference>
<keyword evidence="5" id="KW-1185">Reference proteome</keyword>
<organism evidence="4 5">
    <name type="scientific">Actinomadura madurae</name>
    <dbReference type="NCBI Taxonomy" id="1993"/>
    <lineage>
        <taxon>Bacteria</taxon>
        <taxon>Bacillati</taxon>
        <taxon>Actinomycetota</taxon>
        <taxon>Actinomycetes</taxon>
        <taxon>Streptosporangiales</taxon>
        <taxon>Thermomonosporaceae</taxon>
        <taxon>Actinomadura</taxon>
    </lineage>
</organism>
<keyword evidence="1" id="KW-0560">Oxidoreductase</keyword>
<accession>A0A1I5WSZ7</accession>
<dbReference type="Gene3D" id="3.30.9.20">
    <property type="match status" value="1"/>
</dbReference>
<reference evidence="4 5" key="1">
    <citation type="submission" date="2016-10" db="EMBL/GenBank/DDBJ databases">
        <authorList>
            <person name="de Groot N.N."/>
        </authorList>
    </citation>
    <scope>NUCLEOTIDE SEQUENCE [LARGE SCALE GENOMIC DNA]</scope>
    <source>
        <strain evidence="4 5">DSM 43067</strain>
    </source>
</reference>
<evidence type="ECO:0000256" key="1">
    <source>
        <dbReference type="ARBA" id="ARBA00023002"/>
    </source>
</evidence>
<evidence type="ECO:0000313" key="5">
    <source>
        <dbReference type="Proteomes" id="UP000183413"/>
    </source>
</evidence>
<dbReference type="Pfam" id="PF01494">
    <property type="entry name" value="FAD_binding_3"/>
    <property type="match status" value="1"/>
</dbReference>
<dbReference type="EMBL" id="FOVH01000024">
    <property type="protein sequence ID" value="SFQ22688.1"/>
    <property type="molecule type" value="Genomic_DNA"/>
</dbReference>
<dbReference type="PANTHER" id="PTHR43476:SF4">
    <property type="entry name" value="BLR0106 PROTEIN"/>
    <property type="match status" value="1"/>
</dbReference>
<dbReference type="GO" id="GO:0071949">
    <property type="term" value="F:FAD binding"/>
    <property type="evidence" value="ECO:0007669"/>
    <property type="project" value="InterPro"/>
</dbReference>
<protein>
    <submittedName>
        <fullName evidence="4">2-polyprenyl-6-methoxyphenol hydroxylase</fullName>
    </submittedName>
</protein>
<dbReference type="AlphaFoldDB" id="A0A1I5WSZ7"/>
<dbReference type="InterPro" id="IPR050631">
    <property type="entry name" value="PheA/TfdB_FAD_monoxygenase"/>
</dbReference>
<sequence>MNPGRPMRILVVGGGPAGLFFSIIAKRAVPAAAIHVRERNPQGVTYGWGVSISESAADALRPAAPDVIEAFTTDTRHDRMVLSLDGVDVPVQVGRSHLNARWSLLATLERFALAAGVTIEHERDTAVTEDDLADWDLVIGADGVNSRTRERFAEHFLPSVELGGNWLAWYGTPKPYPPSIILKNSEYGTLMVHASRFSSDMSNFTVEVGRETFDRLGFADMTEDESRELCERLFADALDGAPLRSDHSPWFQTKFVGCARWSHRNLVLIGDALHTVHPSIGSGTRFAMRDAVYLTQALAGAGWDVETGLKEFERVRKPVADAFQTAAKRSIAWYEGLPSRTVTHPTKFALEYLMRTGRVSYRDFRRENREVVLGYERDLR</sequence>
<evidence type="ECO:0000259" key="3">
    <source>
        <dbReference type="Pfam" id="PF01494"/>
    </source>
</evidence>